<dbReference type="GO" id="GO:0042132">
    <property type="term" value="F:fructose 1,6-bisphosphate 1-phosphatase activity"/>
    <property type="evidence" value="ECO:0007669"/>
    <property type="project" value="InterPro"/>
</dbReference>
<dbReference type="GO" id="GO:0046872">
    <property type="term" value="F:metal ion binding"/>
    <property type="evidence" value="ECO:0007669"/>
    <property type="project" value="UniProtKB-KW"/>
</dbReference>
<dbReference type="NCBIfam" id="TIGR00330">
    <property type="entry name" value="glpX"/>
    <property type="match status" value="1"/>
</dbReference>
<keyword evidence="7" id="KW-1185">Reference proteome</keyword>
<dbReference type="GO" id="GO:0030388">
    <property type="term" value="P:fructose 1,6-bisphosphate metabolic process"/>
    <property type="evidence" value="ECO:0007669"/>
    <property type="project" value="TreeGrafter"/>
</dbReference>
<organism evidence="6 7">
    <name type="scientific">Chloropicon roscoffensis</name>
    <dbReference type="NCBI Taxonomy" id="1461544"/>
    <lineage>
        <taxon>Eukaryota</taxon>
        <taxon>Viridiplantae</taxon>
        <taxon>Chlorophyta</taxon>
        <taxon>Chloropicophyceae</taxon>
        <taxon>Chloropicales</taxon>
        <taxon>Chloropicaceae</taxon>
        <taxon>Chloropicon</taxon>
    </lineage>
</organism>
<sequence length="466" mass="48950">MGSRCLGSRAGVLAGAGQRRCVYPTNSTLSHGRLGPALVSRRSSGGGRSVVGRGQRGDGGSSGDRGSKGLEGSPKLVPLSGVEDGRYADVDLESLRKALVSSQSYDEDEDTGPDYSCVQGRNLALELVRVTEAAALEAGRWFGRGSEEKADRAAVKGMRKVLNAMEIDGVVVIGQGNLDDDEEGGDFRLALLCGERVGCGYGHEVDIAVKALDGTTLVSDGHQGSISVISTAKRGALLDTGPCNYMEKIVVGADVGPGVVSLDRPMEENLKALAEALAKPVTSLTVAVLDRPRHADIVRECRRLGCRLLLFSDGDVAVSLEAARPESSIDIMIGVGGSQEGVISACALTCMGGYLQARLWPSNEDERKLAEEQQLDLGVLEIKDIVKEDGGVSFAASGISDGILNGVKYWSGGATTNSMCMRATSGTVRILETHHHWSKPGLTNIAEGGFPDHAIGMRPSKDLGKM</sequence>
<dbReference type="Proteomes" id="UP001472866">
    <property type="component" value="Chromosome 01"/>
</dbReference>
<dbReference type="GO" id="GO:0005829">
    <property type="term" value="C:cytosol"/>
    <property type="evidence" value="ECO:0007669"/>
    <property type="project" value="TreeGrafter"/>
</dbReference>
<evidence type="ECO:0000313" key="7">
    <source>
        <dbReference type="Proteomes" id="UP001472866"/>
    </source>
</evidence>
<dbReference type="GO" id="GO:0006094">
    <property type="term" value="P:gluconeogenesis"/>
    <property type="evidence" value="ECO:0007669"/>
    <property type="project" value="InterPro"/>
</dbReference>
<evidence type="ECO:0000313" key="6">
    <source>
        <dbReference type="EMBL" id="WZN59130.1"/>
    </source>
</evidence>
<name>A0AAX4NZ14_9CHLO</name>
<dbReference type="PANTHER" id="PTHR30447">
    <property type="entry name" value="FRUCTOSE-1,6-BISPHOSPHATASE CLASS 2"/>
    <property type="match status" value="1"/>
</dbReference>
<dbReference type="InterPro" id="IPR004464">
    <property type="entry name" value="FBPase_class-2/SBPase"/>
</dbReference>
<accession>A0AAX4NZ14</accession>
<dbReference type="PANTHER" id="PTHR30447:SF0">
    <property type="entry name" value="FRUCTOSE-1,6-BISPHOSPHATASE 1 CLASS 2-RELATED"/>
    <property type="match status" value="1"/>
</dbReference>
<dbReference type="Gene3D" id="3.40.190.90">
    <property type="match status" value="1"/>
</dbReference>
<dbReference type="Gene3D" id="3.30.540.10">
    <property type="entry name" value="Fructose-1,6-Bisphosphatase, subunit A, domain 1"/>
    <property type="match status" value="1"/>
</dbReference>
<dbReference type="SUPFAM" id="SSF56655">
    <property type="entry name" value="Carbohydrate phosphatase"/>
    <property type="match status" value="1"/>
</dbReference>
<keyword evidence="1" id="KW-0479">Metal-binding</keyword>
<dbReference type="GO" id="GO:0006071">
    <property type="term" value="P:glycerol metabolic process"/>
    <property type="evidence" value="ECO:0007669"/>
    <property type="project" value="InterPro"/>
</dbReference>
<evidence type="ECO:0000256" key="1">
    <source>
        <dbReference type="ARBA" id="ARBA00022723"/>
    </source>
</evidence>
<dbReference type="EMBL" id="CP151501">
    <property type="protein sequence ID" value="WZN59130.1"/>
    <property type="molecule type" value="Genomic_DNA"/>
</dbReference>
<evidence type="ECO:0000256" key="5">
    <source>
        <dbReference type="SAM" id="MobiDB-lite"/>
    </source>
</evidence>
<keyword evidence="2" id="KW-0378">Hydrolase</keyword>
<dbReference type="Pfam" id="PF03320">
    <property type="entry name" value="FBPase_glpX"/>
    <property type="match status" value="1"/>
</dbReference>
<feature type="region of interest" description="Disordered" evidence="5">
    <location>
        <begin position="32"/>
        <end position="81"/>
    </location>
</feature>
<gene>
    <name evidence="6" type="ORF">HKI87_01g06550</name>
</gene>
<protein>
    <submittedName>
        <fullName evidence="6">Fructose-1,6-bisphosphatase</fullName>
    </submittedName>
</protein>
<reference evidence="6 7" key="1">
    <citation type="submission" date="2024-03" db="EMBL/GenBank/DDBJ databases">
        <title>Complete genome sequence of the green alga Chloropicon roscoffensis RCC1871.</title>
        <authorList>
            <person name="Lemieux C."/>
            <person name="Pombert J.-F."/>
            <person name="Otis C."/>
            <person name="Turmel M."/>
        </authorList>
    </citation>
    <scope>NUCLEOTIDE SEQUENCE [LARGE SCALE GENOMIC DNA]</scope>
    <source>
        <strain evidence="6 7">RCC1871</strain>
    </source>
</reference>
<keyword evidence="4" id="KW-0119">Carbohydrate metabolism</keyword>
<keyword evidence="3" id="KW-0464">Manganese</keyword>
<proteinExistence type="predicted"/>
<evidence type="ECO:0000256" key="2">
    <source>
        <dbReference type="ARBA" id="ARBA00022801"/>
    </source>
</evidence>
<evidence type="ECO:0000256" key="3">
    <source>
        <dbReference type="ARBA" id="ARBA00023211"/>
    </source>
</evidence>
<dbReference type="AlphaFoldDB" id="A0AAX4NZ14"/>
<evidence type="ECO:0000256" key="4">
    <source>
        <dbReference type="ARBA" id="ARBA00023277"/>
    </source>
</evidence>